<proteinExistence type="predicted"/>
<sequence>LYRYDPRRAEKGENPFQLDFKKLKGSVVDFLEGENRFSVLDRQNPEVAKQLHAELQVEVEKRHAEHVRMAMSDKQLWKELNKTYGKKK</sequence>
<feature type="non-terminal residue" evidence="1">
    <location>
        <position position="1"/>
    </location>
</feature>
<keyword evidence="2" id="KW-1185">Reference proteome</keyword>
<evidence type="ECO:0000313" key="2">
    <source>
        <dbReference type="Proteomes" id="UP000078348"/>
    </source>
</evidence>
<gene>
    <name evidence="1" type="ORF">AV274_5403</name>
</gene>
<evidence type="ECO:0000313" key="1">
    <source>
        <dbReference type="EMBL" id="OAO12944.1"/>
    </source>
</evidence>
<reference evidence="1 2" key="1">
    <citation type="submission" date="2016-05" db="EMBL/GenBank/DDBJ databases">
        <title>Nuclear genome of Blastocystis sp. subtype 1 NandII.</title>
        <authorList>
            <person name="Gentekaki E."/>
            <person name="Curtis B."/>
            <person name="Stairs C."/>
            <person name="Eme L."/>
            <person name="Herman E."/>
            <person name="Klimes V."/>
            <person name="Arias M.C."/>
            <person name="Elias M."/>
            <person name="Hilliou F."/>
            <person name="Klute M."/>
            <person name="Malik S.-B."/>
            <person name="Pightling A."/>
            <person name="Rachubinski R."/>
            <person name="Salas D."/>
            <person name="Schlacht A."/>
            <person name="Suga H."/>
            <person name="Archibald J."/>
            <person name="Ball S.G."/>
            <person name="Clark G."/>
            <person name="Dacks J."/>
            <person name="Van Der Giezen M."/>
            <person name="Tsaousis A."/>
            <person name="Roger A."/>
        </authorList>
    </citation>
    <scope>NUCLEOTIDE SEQUENCE [LARGE SCALE GENOMIC DNA]</scope>
    <source>
        <strain evidence="2">ATCC 50177 / NandII</strain>
    </source>
</reference>
<dbReference type="Gene3D" id="3.40.50.970">
    <property type="match status" value="1"/>
</dbReference>
<dbReference type="PANTHER" id="PTHR32154">
    <property type="entry name" value="PYRUVATE-FLAVODOXIN OXIDOREDUCTASE-RELATED"/>
    <property type="match status" value="1"/>
</dbReference>
<comment type="caution">
    <text evidence="1">The sequence shown here is derived from an EMBL/GenBank/DDBJ whole genome shotgun (WGS) entry which is preliminary data.</text>
</comment>
<dbReference type="PANTHER" id="PTHR32154:SF0">
    <property type="entry name" value="PYRUVATE-FLAVODOXIN OXIDOREDUCTASE-RELATED"/>
    <property type="match status" value="1"/>
</dbReference>
<dbReference type="OrthoDB" id="1688044at2759"/>
<name>A0A196SAB9_BLAHN</name>
<dbReference type="GO" id="GO:0006979">
    <property type="term" value="P:response to oxidative stress"/>
    <property type="evidence" value="ECO:0007669"/>
    <property type="project" value="TreeGrafter"/>
</dbReference>
<dbReference type="AlphaFoldDB" id="A0A196SAB9"/>
<dbReference type="InterPro" id="IPR050722">
    <property type="entry name" value="Pyruvate:ferred/Flavod_OxRd"/>
</dbReference>
<dbReference type="EMBL" id="LXWW01000494">
    <property type="protein sequence ID" value="OAO12944.1"/>
    <property type="molecule type" value="Genomic_DNA"/>
</dbReference>
<dbReference type="Proteomes" id="UP000078348">
    <property type="component" value="Unassembled WGS sequence"/>
</dbReference>
<organism evidence="1 2">
    <name type="scientific">Blastocystis sp. subtype 1 (strain ATCC 50177 / NandII)</name>
    <dbReference type="NCBI Taxonomy" id="478820"/>
    <lineage>
        <taxon>Eukaryota</taxon>
        <taxon>Sar</taxon>
        <taxon>Stramenopiles</taxon>
        <taxon>Bigyra</taxon>
        <taxon>Opalozoa</taxon>
        <taxon>Opalinata</taxon>
        <taxon>Blastocystidae</taxon>
        <taxon>Blastocystis</taxon>
    </lineage>
</organism>
<dbReference type="InterPro" id="IPR029061">
    <property type="entry name" value="THDP-binding"/>
</dbReference>
<accession>A0A196SAB9</accession>
<dbReference type="SUPFAM" id="SSF52518">
    <property type="entry name" value="Thiamin diphosphate-binding fold (THDP-binding)"/>
    <property type="match status" value="1"/>
</dbReference>
<protein>
    <submittedName>
        <fullName evidence="1">Uncharacterized protein</fullName>
    </submittedName>
</protein>